<dbReference type="Proteomes" id="UP001310022">
    <property type="component" value="Unassembled WGS sequence"/>
</dbReference>
<dbReference type="Pfam" id="PF14310">
    <property type="entry name" value="Fn3-like"/>
    <property type="match status" value="1"/>
</dbReference>
<dbReference type="SUPFAM" id="SSF52279">
    <property type="entry name" value="Beta-D-glucan exohydrolase, C-terminal domain"/>
    <property type="match status" value="1"/>
</dbReference>
<evidence type="ECO:0000256" key="2">
    <source>
        <dbReference type="ARBA" id="ARBA00005336"/>
    </source>
</evidence>
<accession>A0AAN5AN31</accession>
<organism evidence="10 11">
    <name type="scientific">Persicobacter diffluens</name>
    <dbReference type="NCBI Taxonomy" id="981"/>
    <lineage>
        <taxon>Bacteria</taxon>
        <taxon>Pseudomonadati</taxon>
        <taxon>Bacteroidota</taxon>
        <taxon>Cytophagia</taxon>
        <taxon>Cytophagales</taxon>
        <taxon>Persicobacteraceae</taxon>
        <taxon>Persicobacter</taxon>
    </lineage>
</organism>
<dbReference type="InterPro" id="IPR001764">
    <property type="entry name" value="Glyco_hydro_3_N"/>
</dbReference>
<evidence type="ECO:0000256" key="5">
    <source>
        <dbReference type="ARBA" id="ARBA00022801"/>
    </source>
</evidence>
<evidence type="ECO:0000256" key="6">
    <source>
        <dbReference type="ARBA" id="ARBA00023295"/>
    </source>
</evidence>
<feature type="domain" description="Fibronectin type III-like" evidence="9">
    <location>
        <begin position="676"/>
        <end position="745"/>
    </location>
</feature>
<keyword evidence="5 7" id="KW-0378">Hydrolase</keyword>
<comment type="catalytic activity">
    <reaction evidence="1">
        <text>Hydrolysis of terminal, non-reducing beta-D-glucosyl residues with release of beta-D-glucose.</text>
        <dbReference type="EC" id="3.2.1.21"/>
    </reaction>
</comment>
<feature type="chain" id="PRO_5043006167" description="beta-glucosidase" evidence="8">
    <location>
        <begin position="23"/>
        <end position="756"/>
    </location>
</feature>
<comment type="similarity">
    <text evidence="2 7">Belongs to the glycosyl hydrolase 3 family.</text>
</comment>
<dbReference type="NCBIfam" id="NF011678">
    <property type="entry name" value="PRK15098.1"/>
    <property type="match status" value="1"/>
</dbReference>
<evidence type="ECO:0000256" key="7">
    <source>
        <dbReference type="RuleBase" id="RU361161"/>
    </source>
</evidence>
<evidence type="ECO:0000313" key="11">
    <source>
        <dbReference type="Proteomes" id="UP001310022"/>
    </source>
</evidence>
<protein>
    <recommendedName>
        <fullName evidence="3">beta-glucosidase</fullName>
        <ecNumber evidence="3">3.2.1.21</ecNumber>
    </recommendedName>
</protein>
<keyword evidence="4 8" id="KW-0732">Signal</keyword>
<dbReference type="InterPro" id="IPR013783">
    <property type="entry name" value="Ig-like_fold"/>
</dbReference>
<dbReference type="InterPro" id="IPR036962">
    <property type="entry name" value="Glyco_hydro_3_N_sf"/>
</dbReference>
<sequence length="756" mass="82141">MKAQFFLYGLILMLLLSCAEHQHEVESVNIEARVDSVFQLMTLQEKIGQLIQFSGNEELTGPDSKTPNELELINKIKAGNVGAMLNVVGVANVREIQRMAVEESRLGIPLLFGYDVIHGFKTMFPIPLGETASWEPELAKATAAMAAYEAAASGINWTFAPMVDISRDARWGRVMEGAGEDPFLSGAFSAARVRGFQGEDLADPLTVAACAKHFAGYGYAEGGRDYNTTEINTSTLHNVVLPPFKACVDAGVATVMNAFNLVDGIPATAHAGLQREVLKKQWGFEGFVVSDWNSIGEMVAHGVAENKKHAALLAMTAGSDMDMEGDCYAPHMLELVQEGKINVAEVEDAVRRILRVKFRLGLFDDPYLYCVEEREGNPAMQQQAEALALKAAQKSIVLLKNEKQLLPLKPGQKVGLIGQLADDKDTPLGSWSAHAVEQSAVSLYEGLQQGDHQLSVRYARGPQVFDQNTSFFKPVIFNQDNPVGMEAAIEVARQSDVVVLAMGESRFQSGEARSQMDIGFKGLQLELFEAVRRVNPNVVVVLMNGRPLDLSAIADKAAAILECWHLGSKSGTAIASVLTGEFNPGGKLPISFPRSVGQVPIYYARTNTGRPTGNESVLFSQYIDGRNDALYPFGHGLSYTSFQLDALELSQSEINAQEQIKISVNVTNTGAVAGTEVVQLYIQDVVASSARPVKELKGFKKVWLEAGAAQQVTFEIDAQALAFYTPEGLWKSEPGVFRLWVGNSAVGGLEGQFKLI</sequence>
<evidence type="ECO:0000313" key="10">
    <source>
        <dbReference type="EMBL" id="GJM64407.1"/>
    </source>
</evidence>
<gene>
    <name evidence="10" type="ORF">PEDI_49590</name>
</gene>
<dbReference type="Gene3D" id="3.40.50.1700">
    <property type="entry name" value="Glycoside hydrolase family 3 C-terminal domain"/>
    <property type="match status" value="1"/>
</dbReference>
<dbReference type="InterPro" id="IPR002772">
    <property type="entry name" value="Glyco_hydro_3_C"/>
</dbReference>
<dbReference type="EMBL" id="BQKE01000005">
    <property type="protein sequence ID" value="GJM64407.1"/>
    <property type="molecule type" value="Genomic_DNA"/>
</dbReference>
<dbReference type="RefSeq" id="WP_338239471.1">
    <property type="nucleotide sequence ID" value="NZ_BQKE01000005.1"/>
</dbReference>
<proteinExistence type="inferred from homology"/>
<evidence type="ECO:0000256" key="8">
    <source>
        <dbReference type="SAM" id="SignalP"/>
    </source>
</evidence>
<dbReference type="PROSITE" id="PS00775">
    <property type="entry name" value="GLYCOSYL_HYDROL_F3"/>
    <property type="match status" value="1"/>
</dbReference>
<keyword evidence="11" id="KW-1185">Reference proteome</keyword>
<dbReference type="FunFam" id="2.60.40.10:FF:000495">
    <property type="entry name" value="Periplasmic beta-glucosidase"/>
    <property type="match status" value="1"/>
</dbReference>
<dbReference type="Pfam" id="PF00933">
    <property type="entry name" value="Glyco_hydro_3"/>
    <property type="match status" value="1"/>
</dbReference>
<keyword evidence="6 7" id="KW-0326">Glycosidase</keyword>
<dbReference type="PANTHER" id="PTHR30620:SF16">
    <property type="entry name" value="LYSOSOMAL BETA GLUCOSIDASE"/>
    <property type="match status" value="1"/>
</dbReference>
<evidence type="ECO:0000256" key="3">
    <source>
        <dbReference type="ARBA" id="ARBA00012744"/>
    </source>
</evidence>
<dbReference type="InterPro" id="IPR051915">
    <property type="entry name" value="Cellulose_Degrad_GH3"/>
</dbReference>
<dbReference type="AlphaFoldDB" id="A0AAN5AN31"/>
<evidence type="ECO:0000256" key="4">
    <source>
        <dbReference type="ARBA" id="ARBA00022729"/>
    </source>
</evidence>
<dbReference type="EC" id="3.2.1.21" evidence="3"/>
<dbReference type="PRINTS" id="PR00133">
    <property type="entry name" value="GLHYDRLASE3"/>
</dbReference>
<comment type="caution">
    <text evidence="10">The sequence shown here is derived from an EMBL/GenBank/DDBJ whole genome shotgun (WGS) entry which is preliminary data.</text>
</comment>
<dbReference type="PANTHER" id="PTHR30620">
    <property type="entry name" value="PERIPLASMIC BETA-GLUCOSIDASE-RELATED"/>
    <property type="match status" value="1"/>
</dbReference>
<dbReference type="InterPro" id="IPR026891">
    <property type="entry name" value="Fn3-like"/>
</dbReference>
<dbReference type="FunFam" id="3.20.20.300:FF:000005">
    <property type="entry name" value="Periplasmic beta-glucosidase"/>
    <property type="match status" value="1"/>
</dbReference>
<dbReference type="Gene3D" id="3.20.20.300">
    <property type="entry name" value="Glycoside hydrolase, family 3, N-terminal domain"/>
    <property type="match status" value="1"/>
</dbReference>
<dbReference type="SMART" id="SM01217">
    <property type="entry name" value="Fn3_like"/>
    <property type="match status" value="1"/>
</dbReference>
<dbReference type="Gene3D" id="2.60.40.10">
    <property type="entry name" value="Immunoglobulins"/>
    <property type="match status" value="1"/>
</dbReference>
<dbReference type="InterPro" id="IPR017853">
    <property type="entry name" value="GH"/>
</dbReference>
<dbReference type="PROSITE" id="PS51257">
    <property type="entry name" value="PROKAR_LIPOPROTEIN"/>
    <property type="match status" value="1"/>
</dbReference>
<dbReference type="InterPro" id="IPR036881">
    <property type="entry name" value="Glyco_hydro_3_C_sf"/>
</dbReference>
<dbReference type="GO" id="GO:0009251">
    <property type="term" value="P:glucan catabolic process"/>
    <property type="evidence" value="ECO:0007669"/>
    <property type="project" value="TreeGrafter"/>
</dbReference>
<dbReference type="GO" id="GO:0008422">
    <property type="term" value="F:beta-glucosidase activity"/>
    <property type="evidence" value="ECO:0007669"/>
    <property type="project" value="UniProtKB-EC"/>
</dbReference>
<evidence type="ECO:0000259" key="9">
    <source>
        <dbReference type="SMART" id="SM01217"/>
    </source>
</evidence>
<name>A0AAN5AN31_9BACT</name>
<dbReference type="Pfam" id="PF01915">
    <property type="entry name" value="Glyco_hydro_3_C"/>
    <property type="match status" value="1"/>
</dbReference>
<evidence type="ECO:0000256" key="1">
    <source>
        <dbReference type="ARBA" id="ARBA00000448"/>
    </source>
</evidence>
<feature type="signal peptide" evidence="8">
    <location>
        <begin position="1"/>
        <end position="22"/>
    </location>
</feature>
<dbReference type="SUPFAM" id="SSF51445">
    <property type="entry name" value="(Trans)glycosidases"/>
    <property type="match status" value="1"/>
</dbReference>
<dbReference type="InterPro" id="IPR019800">
    <property type="entry name" value="Glyco_hydro_3_AS"/>
</dbReference>
<reference evidence="10 11" key="1">
    <citation type="submission" date="2021-12" db="EMBL/GenBank/DDBJ databases">
        <title>Genome sequencing of bacteria with rrn-lacking chromosome and rrn-plasmid.</title>
        <authorList>
            <person name="Anda M."/>
            <person name="Iwasaki W."/>
        </authorList>
    </citation>
    <scope>NUCLEOTIDE SEQUENCE [LARGE SCALE GENOMIC DNA]</scope>
    <source>
        <strain evidence="10 11">NBRC 15940</strain>
    </source>
</reference>